<dbReference type="Gene3D" id="2.40.370.10">
    <property type="entry name" value="AttH-like domain"/>
    <property type="match status" value="1"/>
</dbReference>
<dbReference type="EMBL" id="AP019400">
    <property type="protein sequence ID" value="BBI33808.1"/>
    <property type="molecule type" value="Genomic_DNA"/>
</dbReference>
<proteinExistence type="predicted"/>
<dbReference type="AlphaFoldDB" id="A0A3T1D6U4"/>
<evidence type="ECO:0000313" key="2">
    <source>
        <dbReference type="Proteomes" id="UP000289856"/>
    </source>
</evidence>
<sequence length="368" mass="42277">MGKTIKNARLANSDSDYKKLNIVLDQAQPREDGLRTTGREGTYEWWYTDAEFEDGTTIVTIFYTKNYFDVPGPAQPTVDIDITHPDGTKTLKSFQESRGTVINAQKDICDVSIGKSYLKYIDGIYILHFEEGDIKYHATMTSKIPMWRPDTGHWFYGNQDEHFFAWFVAQPASAIEANLTIGNQTTKLKGTGYHDHNWGNIGMNKLMNHWYWGRAKVEGYDIIACDIIAEKNYNYKRLPVFMIAKDGEILTDDQSHTKITREDTFEHPTTKKFMDNHLIYKQPVSNKETYTVEFIRKRDIVSVSLLGKVARLKATIAKLLGANPTYTRILGEVRLTHDKDGVKTVYVHEGLWEQMFFGNNKNSIINSK</sequence>
<dbReference type="SUPFAM" id="SSF159245">
    <property type="entry name" value="AttH-like"/>
    <property type="match status" value="1"/>
</dbReference>
<evidence type="ECO:0000313" key="1">
    <source>
        <dbReference type="EMBL" id="BBI33808.1"/>
    </source>
</evidence>
<organism evidence="1 2">
    <name type="scientific">Cohnella abietis</name>
    <dbReference type="NCBI Taxonomy" id="2507935"/>
    <lineage>
        <taxon>Bacteria</taxon>
        <taxon>Bacillati</taxon>
        <taxon>Bacillota</taxon>
        <taxon>Bacilli</taxon>
        <taxon>Bacillales</taxon>
        <taxon>Paenibacillaceae</taxon>
        <taxon>Cohnella</taxon>
    </lineage>
</organism>
<dbReference type="OrthoDB" id="5491608at2"/>
<keyword evidence="2" id="KW-1185">Reference proteome</keyword>
<dbReference type="Proteomes" id="UP000289856">
    <property type="component" value="Chromosome"/>
</dbReference>
<protein>
    <submittedName>
        <fullName evidence="1">Uncharacterized protein</fullName>
    </submittedName>
</protein>
<gene>
    <name evidence="1" type="ORF">KCTCHS21_32070</name>
</gene>
<accession>A0A3T1D6U4</accession>
<reference evidence="1 2" key="1">
    <citation type="submission" date="2019-01" db="EMBL/GenBank/DDBJ databases">
        <title>Complete genome sequence of Cohnella hallensis HS21 isolated from Korean fir (Abies koreana) rhizospheric soil.</title>
        <authorList>
            <person name="Jiang L."/>
            <person name="Kang S.W."/>
            <person name="Kim S."/>
            <person name="Jung J."/>
            <person name="Kim C.Y."/>
            <person name="Kim D.H."/>
            <person name="Kim S.W."/>
            <person name="Lee J."/>
        </authorList>
    </citation>
    <scope>NUCLEOTIDE SEQUENCE [LARGE SCALE GENOMIC DNA]</scope>
    <source>
        <strain evidence="1 2">HS21</strain>
    </source>
</reference>
<dbReference type="RefSeq" id="WP_130610117.1">
    <property type="nucleotide sequence ID" value="NZ_AP019400.1"/>
</dbReference>
<dbReference type="KEGG" id="cohn:KCTCHS21_32070"/>
<dbReference type="InterPro" id="IPR023374">
    <property type="entry name" value="AttH-like_dom_sf"/>
</dbReference>
<name>A0A3T1D6U4_9BACL</name>